<dbReference type="PANTHER" id="PTHR43372:SF4">
    <property type="entry name" value="FATTY-ACID AMIDE HYDROLASE 2"/>
    <property type="match status" value="1"/>
</dbReference>
<dbReference type="Proteomes" id="UP000887013">
    <property type="component" value="Unassembled WGS sequence"/>
</dbReference>
<accession>A0A8X6PP54</accession>
<dbReference type="InterPro" id="IPR052739">
    <property type="entry name" value="FAAH2"/>
</dbReference>
<organism evidence="2 3">
    <name type="scientific">Nephila pilipes</name>
    <name type="common">Giant wood spider</name>
    <name type="synonym">Nephila maculata</name>
    <dbReference type="NCBI Taxonomy" id="299642"/>
    <lineage>
        <taxon>Eukaryota</taxon>
        <taxon>Metazoa</taxon>
        <taxon>Ecdysozoa</taxon>
        <taxon>Arthropoda</taxon>
        <taxon>Chelicerata</taxon>
        <taxon>Arachnida</taxon>
        <taxon>Araneae</taxon>
        <taxon>Araneomorphae</taxon>
        <taxon>Entelegynae</taxon>
        <taxon>Araneoidea</taxon>
        <taxon>Nephilidae</taxon>
        <taxon>Nephila</taxon>
    </lineage>
</organism>
<dbReference type="GO" id="GO:0012505">
    <property type="term" value="C:endomembrane system"/>
    <property type="evidence" value="ECO:0007669"/>
    <property type="project" value="TreeGrafter"/>
</dbReference>
<proteinExistence type="predicted"/>
<evidence type="ECO:0000313" key="3">
    <source>
        <dbReference type="Proteomes" id="UP000887013"/>
    </source>
</evidence>
<keyword evidence="2" id="KW-0378">Hydrolase</keyword>
<dbReference type="AlphaFoldDB" id="A0A8X6PP54"/>
<evidence type="ECO:0000313" key="2">
    <source>
        <dbReference type="EMBL" id="GFT74229.1"/>
    </source>
</evidence>
<comment type="caution">
    <text evidence="2">The sequence shown here is derived from an EMBL/GenBank/DDBJ whole genome shotgun (WGS) entry which is preliminary data.</text>
</comment>
<feature type="non-terminal residue" evidence="2">
    <location>
        <position position="1"/>
    </location>
</feature>
<protein>
    <submittedName>
        <fullName evidence="2">Fatty-acid amide hydrolase 2-B</fullName>
    </submittedName>
</protein>
<dbReference type="Pfam" id="PF01425">
    <property type="entry name" value="Amidase"/>
    <property type="match status" value="1"/>
</dbReference>
<reference evidence="2" key="1">
    <citation type="submission" date="2020-08" db="EMBL/GenBank/DDBJ databases">
        <title>Multicomponent nature underlies the extraordinary mechanical properties of spider dragline silk.</title>
        <authorList>
            <person name="Kono N."/>
            <person name="Nakamura H."/>
            <person name="Mori M."/>
            <person name="Yoshida Y."/>
            <person name="Ohtoshi R."/>
            <person name="Malay A.D."/>
            <person name="Moran D.A.P."/>
            <person name="Tomita M."/>
            <person name="Numata K."/>
            <person name="Arakawa K."/>
        </authorList>
    </citation>
    <scope>NUCLEOTIDE SEQUENCE</scope>
</reference>
<name>A0A8X6PP54_NEPPI</name>
<dbReference type="PANTHER" id="PTHR43372">
    <property type="entry name" value="FATTY-ACID AMIDE HYDROLASE"/>
    <property type="match status" value="1"/>
</dbReference>
<dbReference type="EMBL" id="BMAW01021692">
    <property type="protein sequence ID" value="GFT74229.1"/>
    <property type="molecule type" value="Genomic_DNA"/>
</dbReference>
<dbReference type="GO" id="GO:0016787">
    <property type="term" value="F:hydrolase activity"/>
    <property type="evidence" value="ECO:0007669"/>
    <property type="project" value="UniProtKB-KW"/>
</dbReference>
<feature type="domain" description="Amidase" evidence="1">
    <location>
        <begin position="126"/>
        <end position="303"/>
    </location>
</feature>
<evidence type="ECO:0000259" key="1">
    <source>
        <dbReference type="Pfam" id="PF01425"/>
    </source>
</evidence>
<dbReference type="InterPro" id="IPR023631">
    <property type="entry name" value="Amidase_dom"/>
</dbReference>
<keyword evidence="3" id="KW-1185">Reference proteome</keyword>
<dbReference type="OrthoDB" id="6433976at2759"/>
<dbReference type="Gene3D" id="3.90.1300.10">
    <property type="entry name" value="Amidase signature (AS) domain"/>
    <property type="match status" value="1"/>
</dbReference>
<dbReference type="InterPro" id="IPR036928">
    <property type="entry name" value="AS_sf"/>
</dbReference>
<gene>
    <name evidence="2" type="primary">faah2b</name>
    <name evidence="2" type="ORF">NPIL_138522</name>
</gene>
<dbReference type="SUPFAM" id="SSF75304">
    <property type="entry name" value="Amidase signature (AS) enzymes"/>
    <property type="match status" value="1"/>
</dbReference>
<sequence length="303" mass="33055">MEKACIAVPSEETYVKSYDIFGIGTKMRKGGEPNTTSRISIRASTGNFINKVISNPVPAMQKSTNILVRIEEQVIIFLRFILHLAMIIWFGGKGKTVSPVENPLLLRSATKLAEEIREGKLRCENVIEAYIERIQEVDPYINATVERCFEVALKEAREVDSLVASGKYSKEKLAEEKPLLGVPFTVKMLLNVKGHLNSGGCQCFANDRATSDAECVALFRKAGAIFIATTNVPEIGMNMETFNYMHGRTKNPYDTNRVAGGSSGGEASLIAAGGSLIGLGNDLLGSLRNPAHFNGIFGHKSTH</sequence>